<dbReference type="AlphaFoldDB" id="X0W8P5"/>
<gene>
    <name evidence="4" type="ORF">S01H1_54739</name>
</gene>
<sequence>MEILRRAYAYEWLQMENDFDLIIIGAGPAGLATALGAKRSGVEKVLVLDQQPAIGLQLKGQSIHYRPELLTKIFPKKIPTEAFVGEIKSFGRNYYSPSGKKSFHLEDNIDRVWIDFRLFLTELAKQAVTENVYLLANSKATNLVTIPNGRLHVFIEDMLKNTSEILTSRVVV</sequence>
<organism evidence="4">
    <name type="scientific">marine sediment metagenome</name>
    <dbReference type="NCBI Taxonomy" id="412755"/>
    <lineage>
        <taxon>unclassified sequences</taxon>
        <taxon>metagenomes</taxon>
        <taxon>ecological metagenomes</taxon>
    </lineage>
</organism>
<protein>
    <recommendedName>
        <fullName evidence="3">FAD-dependent oxidoreductase 2 FAD-binding domain-containing protein</fullName>
    </recommendedName>
</protein>
<dbReference type="SUPFAM" id="SSF51905">
    <property type="entry name" value="FAD/NAD(P)-binding domain"/>
    <property type="match status" value="1"/>
</dbReference>
<reference evidence="4" key="1">
    <citation type="journal article" date="2014" name="Front. Microbiol.">
        <title>High frequency of phylogenetically diverse reductive dehalogenase-homologous genes in deep subseafloor sedimentary metagenomes.</title>
        <authorList>
            <person name="Kawai M."/>
            <person name="Futagami T."/>
            <person name="Toyoda A."/>
            <person name="Takaki Y."/>
            <person name="Nishi S."/>
            <person name="Hori S."/>
            <person name="Arai W."/>
            <person name="Tsubouchi T."/>
            <person name="Morono Y."/>
            <person name="Uchiyama I."/>
            <person name="Ito T."/>
            <person name="Fujiyama A."/>
            <person name="Inagaki F."/>
            <person name="Takami H."/>
        </authorList>
    </citation>
    <scope>NUCLEOTIDE SEQUENCE</scope>
    <source>
        <strain evidence="4">Expedition CK06-06</strain>
    </source>
</reference>
<dbReference type="InterPro" id="IPR003953">
    <property type="entry name" value="FAD-dep_OxRdtase_2_FAD-bd"/>
</dbReference>
<keyword evidence="1" id="KW-0285">Flavoprotein</keyword>
<dbReference type="Pfam" id="PF00890">
    <property type="entry name" value="FAD_binding_2"/>
    <property type="match status" value="1"/>
</dbReference>
<comment type="caution">
    <text evidence="4">The sequence shown here is derived from an EMBL/GenBank/DDBJ whole genome shotgun (WGS) entry which is preliminary data.</text>
</comment>
<dbReference type="EMBL" id="BARS01035532">
    <property type="protein sequence ID" value="GAG19622.1"/>
    <property type="molecule type" value="Genomic_DNA"/>
</dbReference>
<evidence type="ECO:0000259" key="3">
    <source>
        <dbReference type="Pfam" id="PF00890"/>
    </source>
</evidence>
<feature type="domain" description="FAD-dependent oxidoreductase 2 FAD-binding" evidence="3">
    <location>
        <begin position="20"/>
        <end position="57"/>
    </location>
</feature>
<proteinExistence type="predicted"/>
<dbReference type="Gene3D" id="3.50.50.60">
    <property type="entry name" value="FAD/NAD(P)-binding domain"/>
    <property type="match status" value="1"/>
</dbReference>
<feature type="non-terminal residue" evidence="4">
    <location>
        <position position="172"/>
    </location>
</feature>
<evidence type="ECO:0000313" key="4">
    <source>
        <dbReference type="EMBL" id="GAG19622.1"/>
    </source>
</evidence>
<dbReference type="InterPro" id="IPR036188">
    <property type="entry name" value="FAD/NAD-bd_sf"/>
</dbReference>
<evidence type="ECO:0000256" key="1">
    <source>
        <dbReference type="ARBA" id="ARBA00022630"/>
    </source>
</evidence>
<evidence type="ECO:0000256" key="2">
    <source>
        <dbReference type="ARBA" id="ARBA00023002"/>
    </source>
</evidence>
<dbReference type="GO" id="GO:0016491">
    <property type="term" value="F:oxidoreductase activity"/>
    <property type="evidence" value="ECO:0007669"/>
    <property type="project" value="UniProtKB-KW"/>
</dbReference>
<keyword evidence="2" id="KW-0560">Oxidoreductase</keyword>
<name>X0W8P5_9ZZZZ</name>
<accession>X0W8P5</accession>